<dbReference type="OrthoDB" id="3267562at2"/>
<reference evidence="8 9" key="1">
    <citation type="submission" date="2017-03" db="EMBL/GenBank/DDBJ databases">
        <title>Draft genome sequence of Streptomyces scabrisporus NF3, endophyte isolated from Amphipterygium adstringens.</title>
        <authorList>
            <person name="Vazquez M."/>
            <person name="Ceapa C.D."/>
            <person name="Rodriguez Luna D."/>
            <person name="Sanchez Esquivel S."/>
        </authorList>
    </citation>
    <scope>NUCLEOTIDE SEQUENCE [LARGE SCALE GENOMIC DNA]</scope>
    <source>
        <strain evidence="8 9">NF3</strain>
    </source>
</reference>
<name>A0A1T3NZQ7_9ACTN</name>
<keyword evidence="9" id="KW-1185">Reference proteome</keyword>
<dbReference type="Proteomes" id="UP000190037">
    <property type="component" value="Unassembled WGS sequence"/>
</dbReference>
<keyword evidence="5 6" id="KW-0472">Membrane</keyword>
<dbReference type="PANTHER" id="PTHR35007:SF3">
    <property type="entry name" value="POSSIBLE CONSERVED ALANINE RICH MEMBRANE PROTEIN"/>
    <property type="match status" value="1"/>
</dbReference>
<evidence type="ECO:0000259" key="7">
    <source>
        <dbReference type="Pfam" id="PF00482"/>
    </source>
</evidence>
<dbReference type="PANTHER" id="PTHR35007">
    <property type="entry name" value="INTEGRAL MEMBRANE PROTEIN-RELATED"/>
    <property type="match status" value="1"/>
</dbReference>
<dbReference type="RefSeq" id="WP_078976512.1">
    <property type="nucleotide sequence ID" value="NZ_MWQN01000001.1"/>
</dbReference>
<feature type="transmembrane region" description="Helical" evidence="6">
    <location>
        <begin position="47"/>
        <end position="73"/>
    </location>
</feature>
<dbReference type="InterPro" id="IPR018076">
    <property type="entry name" value="T2SS_GspF_dom"/>
</dbReference>
<feature type="domain" description="Type II secretion system protein GspF" evidence="7">
    <location>
        <begin position="100"/>
        <end position="222"/>
    </location>
</feature>
<organism evidence="8 9">
    <name type="scientific">Embleya scabrispora</name>
    <dbReference type="NCBI Taxonomy" id="159449"/>
    <lineage>
        <taxon>Bacteria</taxon>
        <taxon>Bacillati</taxon>
        <taxon>Actinomycetota</taxon>
        <taxon>Actinomycetes</taxon>
        <taxon>Kitasatosporales</taxon>
        <taxon>Streptomycetaceae</taxon>
        <taxon>Embleya</taxon>
    </lineage>
</organism>
<evidence type="ECO:0000256" key="1">
    <source>
        <dbReference type="ARBA" id="ARBA00004651"/>
    </source>
</evidence>
<dbReference type="STRING" id="159449.B4N89_16060"/>
<comment type="caution">
    <text evidence="8">The sequence shown here is derived from an EMBL/GenBank/DDBJ whole genome shotgun (WGS) entry which is preliminary data.</text>
</comment>
<accession>A0A1T3NZQ7</accession>
<evidence type="ECO:0000256" key="6">
    <source>
        <dbReference type="SAM" id="Phobius"/>
    </source>
</evidence>
<gene>
    <name evidence="8" type="ORF">B4N89_16060</name>
</gene>
<keyword evidence="4 6" id="KW-1133">Transmembrane helix</keyword>
<dbReference type="GO" id="GO:0005886">
    <property type="term" value="C:plasma membrane"/>
    <property type="evidence" value="ECO:0007669"/>
    <property type="project" value="UniProtKB-SubCell"/>
</dbReference>
<comment type="subcellular location">
    <subcellularLocation>
        <location evidence="1">Cell membrane</location>
        <topology evidence="1">Multi-pass membrane protein</topology>
    </subcellularLocation>
</comment>
<evidence type="ECO:0000313" key="9">
    <source>
        <dbReference type="Proteomes" id="UP000190037"/>
    </source>
</evidence>
<dbReference type="AlphaFoldDB" id="A0A1T3NZQ7"/>
<evidence type="ECO:0000256" key="5">
    <source>
        <dbReference type="ARBA" id="ARBA00023136"/>
    </source>
</evidence>
<dbReference type="Pfam" id="PF00482">
    <property type="entry name" value="T2SSF"/>
    <property type="match status" value="1"/>
</dbReference>
<evidence type="ECO:0000256" key="2">
    <source>
        <dbReference type="ARBA" id="ARBA00022475"/>
    </source>
</evidence>
<keyword evidence="2" id="KW-1003">Cell membrane</keyword>
<evidence type="ECO:0000256" key="4">
    <source>
        <dbReference type="ARBA" id="ARBA00022989"/>
    </source>
</evidence>
<keyword evidence="3 6" id="KW-0812">Transmembrane</keyword>
<sequence>MSATAVLVAVVAAAGGAAGAVRGRGPELRRPSARGRDPALGRRAAAGLGGVAVFALLGGWLGGAAGLVVAVVLNRRLTGLESRSGRALRDRLRADLPPAADLFAACLVAGSTPADAADAVAHAVGGPLAGRLRPIVASLRLGGDPGRCWLGLTDDPVLAPLGRVLARAATGGVPAAVLVAGMADEQRAEQRRAATSAARRVGVRATIPLGLCFLPAFLLVGVVPIVIGLSTSLLRSR</sequence>
<evidence type="ECO:0000313" key="8">
    <source>
        <dbReference type="EMBL" id="OPC82244.1"/>
    </source>
</evidence>
<dbReference type="EMBL" id="MWQN01000001">
    <property type="protein sequence ID" value="OPC82244.1"/>
    <property type="molecule type" value="Genomic_DNA"/>
</dbReference>
<protein>
    <submittedName>
        <fullName evidence="8">Type II secretion protein F</fullName>
    </submittedName>
</protein>
<feature type="transmembrane region" description="Helical" evidence="6">
    <location>
        <begin position="209"/>
        <end position="234"/>
    </location>
</feature>
<evidence type="ECO:0000256" key="3">
    <source>
        <dbReference type="ARBA" id="ARBA00022692"/>
    </source>
</evidence>
<proteinExistence type="predicted"/>